<organism evidence="1 2">
    <name type="scientific">Tatumella ptyseos ATCC 33301</name>
    <dbReference type="NCBI Taxonomy" id="1005995"/>
    <lineage>
        <taxon>Bacteria</taxon>
        <taxon>Pseudomonadati</taxon>
        <taxon>Pseudomonadota</taxon>
        <taxon>Gammaproteobacteria</taxon>
        <taxon>Enterobacterales</taxon>
        <taxon>Erwiniaceae</taxon>
        <taxon>Tatumella</taxon>
    </lineage>
</organism>
<comment type="caution">
    <text evidence="1">The sequence shown here is derived from an EMBL/GenBank/DDBJ whole genome shotgun (WGS) entry which is preliminary data.</text>
</comment>
<evidence type="ECO:0000313" key="2">
    <source>
        <dbReference type="Proteomes" id="UP000028602"/>
    </source>
</evidence>
<dbReference type="EMBL" id="JMPR01000020">
    <property type="protein sequence ID" value="KFD20671.1"/>
    <property type="molecule type" value="Genomic_DNA"/>
</dbReference>
<protein>
    <submittedName>
        <fullName evidence="1">Uncharacterized protein</fullName>
    </submittedName>
</protein>
<name>A0A085JJM5_9GAMM</name>
<evidence type="ECO:0000313" key="1">
    <source>
        <dbReference type="EMBL" id="KFD20671.1"/>
    </source>
</evidence>
<proteinExistence type="predicted"/>
<reference evidence="1 2" key="1">
    <citation type="submission" date="2014-05" db="EMBL/GenBank/DDBJ databases">
        <title>ATOL: Assembling a taxonomically balanced genome-scale reconstruction of the evolutionary history of the Enterobacteriaceae.</title>
        <authorList>
            <person name="Plunkett G.III."/>
            <person name="Neeno-Eckwall E.C."/>
            <person name="Glasner J.D."/>
            <person name="Perna N.T."/>
        </authorList>
    </citation>
    <scope>NUCLEOTIDE SEQUENCE [LARGE SCALE GENOMIC DNA]</scope>
    <source>
        <strain evidence="1 2">ATCC 33301</strain>
    </source>
</reference>
<dbReference type="AlphaFoldDB" id="A0A085JJM5"/>
<gene>
    <name evidence="1" type="ORF">GTPT_1204</name>
</gene>
<dbReference type="Proteomes" id="UP000028602">
    <property type="component" value="Unassembled WGS sequence"/>
</dbReference>
<sequence length="50" mass="5692">MPVHNANQLKYNTLIKLALFMLKHKEKISLHFRRQPPACGDFSGNIKNAG</sequence>
<accession>A0A085JJM5</accession>
<keyword evidence="2" id="KW-1185">Reference proteome</keyword>